<dbReference type="PANTHER" id="PTHR11289">
    <property type="entry name" value="BREAST CANCER TYPE 2 SUSCEPTIBILITY PROTEIN BRCA2"/>
    <property type="match status" value="1"/>
</dbReference>
<dbReference type="InterPro" id="IPR002093">
    <property type="entry name" value="BRCA2_repeat"/>
</dbReference>
<dbReference type="GO" id="GO:0000724">
    <property type="term" value="P:double-strand break repair via homologous recombination"/>
    <property type="evidence" value="ECO:0007669"/>
    <property type="project" value="InterPro"/>
</dbReference>
<dbReference type="GO" id="GO:0006355">
    <property type="term" value="P:regulation of DNA-templated transcription"/>
    <property type="evidence" value="ECO:0007669"/>
    <property type="project" value="TreeGrafter"/>
</dbReference>
<name>G5CX44_CRACA</name>
<sequence>EESSCEVSNFFDKQMGEISSISNLFNFQLLSGIIKSKNISGHGETDMIENKTSKESIPVDTGKLPSDCVMGKIKEPTLLGFHTASGKKVKIAKECLDKVKNLFDEKDGKTSSFHFQETRTLKYREDSKERLDLIYERIKITVPKCEEMQNSEDDKEKISVGRKPVILPRLSDNLIDQTENLKVSNNVSLRDKVHENIEEEAAKRSTLCCINQPSTALVFYTGHGRKISVSQASLSKARQWLREEFDEKMNSAEVVCVNKYPNDYIGKGSYENISNSIAANDKNLSEKQDSAYFSNLSMSNSNSYYSDSCHSNDLYSGPSSKNNSGCGIEAVIKVKDKALTCFSEVVSTVRDANTCLQTEDTWGQKLVTDSSLCKNKNPALNLATPNSNNFEIESPASSTATSKILCISNEIKVEEVFTDNCKKVAKQITENKLGTCQKKNVAGKALDNSKDIEITNSADNDFIDSHKVFADVQNEHILQCNQSTSGLEKASQVSPCVSSKTPEKCEFNVGEFPPSVSSKNTLAIFSTASGKSVQVSDASLQKARQVFGEIDDNAKQLASTESLKSNVKHSKKFTREENTMVHNPQNEQSPPRSFSYNVKSAFSGFSTAGGKQVAV</sequence>
<feature type="repeat" description="BRCA2" evidence="4">
    <location>
        <begin position="212"/>
        <end position="246"/>
    </location>
</feature>
<keyword evidence="1" id="KW-0677">Repeat</keyword>
<dbReference type="AlphaFoldDB" id="G5CX44"/>
<proteinExistence type="predicted"/>
<feature type="compositionally biased region" description="Polar residues" evidence="5">
    <location>
        <begin position="580"/>
        <end position="594"/>
    </location>
</feature>
<feature type="repeat" description="BRCA2" evidence="4">
    <location>
        <begin position="74"/>
        <end position="108"/>
    </location>
</feature>
<reference evidence="6" key="1">
    <citation type="journal article" date="2011" name="Science">
        <title>Impacts of the Cretaceous Terrestrial Revolution and KPg extinction on mammal diversification.</title>
        <authorList>
            <person name="Meredith R.W."/>
            <person name="Janecka J.E."/>
            <person name="Gatesy J."/>
            <person name="Ryder O.A."/>
            <person name="Fisher C.A."/>
            <person name="Teeling E.C."/>
            <person name="Goodbla A."/>
            <person name="Eizirik E."/>
            <person name="Simao T.L."/>
            <person name="Stadler T."/>
            <person name="Rabosky D.L."/>
            <person name="Honeycutt R.L."/>
            <person name="Flynn J.J."/>
            <person name="Ingram C.M."/>
            <person name="Steiner C."/>
            <person name="Williams T.L."/>
            <person name="Robinson T.J."/>
            <person name="Burk-Herrick A."/>
            <person name="Westerman M."/>
            <person name="Ayoub N.A."/>
            <person name="Springer M.S."/>
            <person name="Murphy W.J."/>
        </authorList>
    </citation>
    <scope>NUCLEOTIDE SEQUENCE</scope>
</reference>
<protein>
    <submittedName>
        <fullName evidence="6">Breast and ovarian cancer susceptibility 2</fullName>
    </submittedName>
</protein>
<organism evidence="6">
    <name type="scientific">Cratogeomys castanops</name>
    <name type="common">Yellow-faced pocket gopher</name>
    <name type="synonym">Pappogeomys castanops</name>
    <dbReference type="NCBI Taxonomy" id="37441"/>
    <lineage>
        <taxon>Eukaryota</taxon>
        <taxon>Metazoa</taxon>
        <taxon>Chordata</taxon>
        <taxon>Craniata</taxon>
        <taxon>Vertebrata</taxon>
        <taxon>Euteleostomi</taxon>
        <taxon>Mammalia</taxon>
        <taxon>Eutheria</taxon>
        <taxon>Euarchontoglires</taxon>
        <taxon>Glires</taxon>
        <taxon>Rodentia</taxon>
        <taxon>Castorimorpha</taxon>
        <taxon>Geomyidae</taxon>
        <taxon>Cratogeomys</taxon>
    </lineage>
</organism>
<feature type="non-terminal residue" evidence="6">
    <location>
        <position position="615"/>
    </location>
</feature>
<dbReference type="Pfam" id="PF00634">
    <property type="entry name" value="BRCA2"/>
    <property type="match status" value="3"/>
</dbReference>
<dbReference type="InterPro" id="IPR015525">
    <property type="entry name" value="BRCA2"/>
</dbReference>
<evidence type="ECO:0000256" key="3">
    <source>
        <dbReference type="ARBA" id="ARBA00023204"/>
    </source>
</evidence>
<dbReference type="PANTHER" id="PTHR11289:SF0">
    <property type="entry name" value="BREAST CANCER TYPE 2 SUSCEPTIBILITY PROTEIN"/>
    <property type="match status" value="1"/>
</dbReference>
<evidence type="ECO:0000256" key="2">
    <source>
        <dbReference type="ARBA" id="ARBA00022763"/>
    </source>
</evidence>
<feature type="repeat" description="BRCA2" evidence="4">
    <location>
        <begin position="518"/>
        <end position="552"/>
    </location>
</feature>
<feature type="non-terminal residue" evidence="6">
    <location>
        <position position="1"/>
    </location>
</feature>
<evidence type="ECO:0000313" key="6">
    <source>
        <dbReference type="EMBL" id="AEP18384.1"/>
    </source>
</evidence>
<dbReference type="EMBL" id="JN414345">
    <property type="protein sequence ID" value="AEP18384.1"/>
    <property type="molecule type" value="Genomic_DNA"/>
</dbReference>
<evidence type="ECO:0000256" key="1">
    <source>
        <dbReference type="ARBA" id="ARBA00022737"/>
    </source>
</evidence>
<dbReference type="PROSITE" id="PS50138">
    <property type="entry name" value="BRCA2_REPEAT"/>
    <property type="match status" value="3"/>
</dbReference>
<keyword evidence="3" id="KW-0234">DNA repair</keyword>
<evidence type="ECO:0000256" key="5">
    <source>
        <dbReference type="SAM" id="MobiDB-lite"/>
    </source>
</evidence>
<feature type="region of interest" description="Disordered" evidence="5">
    <location>
        <begin position="561"/>
        <end position="594"/>
    </location>
</feature>
<gene>
    <name evidence="6" type="primary">BRCA2</name>
</gene>
<accession>G5CX44</accession>
<dbReference type="GO" id="GO:0005634">
    <property type="term" value="C:nucleus"/>
    <property type="evidence" value="ECO:0007669"/>
    <property type="project" value="TreeGrafter"/>
</dbReference>
<keyword evidence="2" id="KW-0227">DNA damage</keyword>
<evidence type="ECO:0000256" key="4">
    <source>
        <dbReference type="PROSITE-ProRule" id="PRU00032"/>
    </source>
</evidence>